<dbReference type="SUPFAM" id="SSF53098">
    <property type="entry name" value="Ribonuclease H-like"/>
    <property type="match status" value="1"/>
</dbReference>
<dbReference type="Gene3D" id="3.30.420.10">
    <property type="entry name" value="Ribonuclease H-like superfamily/Ribonuclease H"/>
    <property type="match status" value="1"/>
</dbReference>
<reference evidence="3" key="1">
    <citation type="journal article" date="2019" name="Int. J. Syst. Evol. Microbiol.">
        <title>The Global Catalogue of Microorganisms (GCM) 10K type strain sequencing project: providing services to taxonomists for standard genome sequencing and annotation.</title>
        <authorList>
            <consortium name="The Broad Institute Genomics Platform"/>
            <consortium name="The Broad Institute Genome Sequencing Center for Infectious Disease"/>
            <person name="Wu L."/>
            <person name="Ma J."/>
        </authorList>
    </citation>
    <scope>NUCLEOTIDE SEQUENCE [LARGE SCALE GENOMIC DNA]</scope>
    <source>
        <strain evidence="3">JCM 17705</strain>
    </source>
</reference>
<dbReference type="PANTHER" id="PTHR46889:SF5">
    <property type="entry name" value="INTEGRASE PROTEIN"/>
    <property type="match status" value="1"/>
</dbReference>
<evidence type="ECO:0000313" key="2">
    <source>
        <dbReference type="EMBL" id="GAA4340087.1"/>
    </source>
</evidence>
<proteinExistence type="predicted"/>
<dbReference type="InterPro" id="IPR050900">
    <property type="entry name" value="Transposase_IS3/IS150/IS904"/>
</dbReference>
<dbReference type="InterPro" id="IPR001584">
    <property type="entry name" value="Integrase_cat-core"/>
</dbReference>
<sequence>MIHEMKDIYTRISLVRLCRLLGITRQDYYQHFWQQEALGIEDALVLQEVISIRRDHRVMGGRKLYEMLHPFLLEHGIKMGRDALFDLLAANGLLVKKRRRRHVTTWSGHRFNRWPNIIRKLEVKRPNQLWVSDITYWKVKEEHLYISLITDAFSHKVVGYHLADTLETVETIQALKMALKDLPEQLPGALIHHSDRGVQYCTASYVKLLQDQGIRISMTENGDPLENAVAERMNGILKEEYLRHHRPENKQEAKQLLNKAIELYNQYRPHYSIGLLTPQHVHISSLLPEKLWKNYYVKKTNIVNVAQDITVTVNT</sequence>
<evidence type="ECO:0000259" key="1">
    <source>
        <dbReference type="PROSITE" id="PS50994"/>
    </source>
</evidence>
<dbReference type="NCBIfam" id="NF033516">
    <property type="entry name" value="transpos_IS3"/>
    <property type="match status" value="1"/>
</dbReference>
<dbReference type="Proteomes" id="UP001500582">
    <property type="component" value="Unassembled WGS sequence"/>
</dbReference>
<dbReference type="InterPro" id="IPR036397">
    <property type="entry name" value="RNaseH_sf"/>
</dbReference>
<keyword evidence="3" id="KW-1185">Reference proteome</keyword>
<evidence type="ECO:0000313" key="3">
    <source>
        <dbReference type="Proteomes" id="UP001500582"/>
    </source>
</evidence>
<dbReference type="PROSITE" id="PS50994">
    <property type="entry name" value="INTEGRASE"/>
    <property type="match status" value="1"/>
</dbReference>
<dbReference type="EMBL" id="BAABFT010000024">
    <property type="protein sequence ID" value="GAA4340087.1"/>
    <property type="molecule type" value="Genomic_DNA"/>
</dbReference>
<name>A0ABP8HJ88_9SPHI</name>
<dbReference type="PANTHER" id="PTHR46889">
    <property type="entry name" value="TRANSPOSASE INSF FOR INSERTION SEQUENCE IS3B-RELATED"/>
    <property type="match status" value="1"/>
</dbReference>
<protein>
    <recommendedName>
        <fullName evidence="1">Integrase catalytic domain-containing protein</fullName>
    </recommendedName>
</protein>
<dbReference type="InterPro" id="IPR012337">
    <property type="entry name" value="RNaseH-like_sf"/>
</dbReference>
<organism evidence="2 3">
    <name type="scientific">Mucilaginibacter gynuensis</name>
    <dbReference type="NCBI Taxonomy" id="1302236"/>
    <lineage>
        <taxon>Bacteria</taxon>
        <taxon>Pseudomonadati</taxon>
        <taxon>Bacteroidota</taxon>
        <taxon>Sphingobacteriia</taxon>
        <taxon>Sphingobacteriales</taxon>
        <taxon>Sphingobacteriaceae</taxon>
        <taxon>Mucilaginibacter</taxon>
    </lineage>
</organism>
<feature type="domain" description="Integrase catalytic" evidence="1">
    <location>
        <begin position="122"/>
        <end position="286"/>
    </location>
</feature>
<dbReference type="Pfam" id="PF00665">
    <property type="entry name" value="rve"/>
    <property type="match status" value="1"/>
</dbReference>
<gene>
    <name evidence="2" type="ORF">GCM10023149_51260</name>
</gene>
<accession>A0ABP8HJ88</accession>
<comment type="caution">
    <text evidence="2">The sequence shown here is derived from an EMBL/GenBank/DDBJ whole genome shotgun (WGS) entry which is preliminary data.</text>
</comment>
<dbReference type="InterPro" id="IPR048020">
    <property type="entry name" value="Transpos_IS3"/>
</dbReference>